<dbReference type="InterPro" id="IPR000836">
    <property type="entry name" value="PRTase_dom"/>
</dbReference>
<dbReference type="CDD" id="cd02023">
    <property type="entry name" value="UMPK"/>
    <property type="match status" value="1"/>
</dbReference>
<evidence type="ECO:0000256" key="3">
    <source>
        <dbReference type="ARBA" id="ARBA00022679"/>
    </source>
</evidence>
<comment type="pathway">
    <text evidence="2 6">Pyrimidine metabolism; CTP biosynthesis via salvage pathway; CTP from cytidine: step 1/3.</text>
</comment>
<dbReference type="Gene3D" id="3.40.50.300">
    <property type="entry name" value="P-loop containing nucleotide triphosphate hydrolases"/>
    <property type="match status" value="1"/>
</dbReference>
<protein>
    <recommendedName>
        <fullName evidence="6">Uridine kinase</fullName>
        <ecNumber evidence="6">2.7.1.48</ecNumber>
    </recommendedName>
</protein>
<name>A0A9W6T4W7_CANBO</name>
<dbReference type="Pfam" id="PF14681">
    <property type="entry name" value="UPRTase"/>
    <property type="match status" value="1"/>
</dbReference>
<dbReference type="InterPro" id="IPR000764">
    <property type="entry name" value="Uridine_kinase-like"/>
</dbReference>
<dbReference type="EMBL" id="BSXN01002031">
    <property type="protein sequence ID" value="GME75352.1"/>
    <property type="molecule type" value="Genomic_DNA"/>
</dbReference>
<dbReference type="GO" id="GO:0008655">
    <property type="term" value="P:pyrimidine-containing compound salvage"/>
    <property type="evidence" value="ECO:0007669"/>
    <property type="project" value="UniProtKB-ARBA"/>
</dbReference>
<accession>A0A9W6T4W7</accession>
<dbReference type="Proteomes" id="UP001165120">
    <property type="component" value="Unassembled WGS sequence"/>
</dbReference>
<dbReference type="CDD" id="cd06223">
    <property type="entry name" value="PRTases_typeI"/>
    <property type="match status" value="1"/>
</dbReference>
<comment type="catalytic activity">
    <reaction evidence="6">
        <text>cytidine + ATP = CMP + ADP + H(+)</text>
        <dbReference type="Rhea" id="RHEA:24674"/>
        <dbReference type="ChEBI" id="CHEBI:15378"/>
        <dbReference type="ChEBI" id="CHEBI:17562"/>
        <dbReference type="ChEBI" id="CHEBI:30616"/>
        <dbReference type="ChEBI" id="CHEBI:60377"/>
        <dbReference type="ChEBI" id="CHEBI:456216"/>
        <dbReference type="EC" id="2.7.1.48"/>
    </reaction>
</comment>
<keyword evidence="4 6" id="KW-0547">Nucleotide-binding</keyword>
<dbReference type="InterPro" id="IPR006083">
    <property type="entry name" value="PRK/URK"/>
</dbReference>
<dbReference type="InterPro" id="IPR027417">
    <property type="entry name" value="P-loop_NTPase"/>
</dbReference>
<proteinExistence type="inferred from homology"/>
<dbReference type="AlphaFoldDB" id="A0A9W6T4W7"/>
<evidence type="ECO:0000256" key="4">
    <source>
        <dbReference type="ARBA" id="ARBA00022741"/>
    </source>
</evidence>
<dbReference type="NCBIfam" id="NF004018">
    <property type="entry name" value="PRK05480.1"/>
    <property type="match status" value="1"/>
</dbReference>
<keyword evidence="3 6" id="KW-0808">Transferase</keyword>
<sequence>MTTGESAIPLNLSSSISSLNELDVTQYIPPWKSPYIIGVAGVSGSGKTTVAQQIIEEINQPWTVLVSLDNFYKPLTKEQSAQAFRNEYDFDTPDALDLDLLYECINSLKKGEKAVLPVYSFASHSRTKETITIYGCNVIIIEGIYSLYHSKLLDIMDMKIYVDTDLDICYSRRLLRDIVERGRDLEGIIKQWDTFVKPNSERFVKPSMLSADIIIPRGSDNLVAMNTIITHIRKQLKTKSAEHVQHLIKLGQKFKTIDYNRVHILPKTNQLEGMCAILLNKQSSRDEFIFYFDRVALILIDEALELIHYSPIKETKIITPGGYIFKNAMRQSQEVVAVNMIRSGDCFMSSLRKTIPEVKVGKLLIQQDSQTGEPQLHTEKLPPLANGNNVLLFDAQTISGAASIMAIKIMIDHGINEEDIILVTFFSTEIGVRRILNAFGKVNIVIGKMGSSNDTDTEARKSEIGYCSDNDWWMSTRFIDAIYFGTD</sequence>
<comment type="catalytic activity">
    <reaction evidence="6">
        <text>uridine + ATP = UMP + ADP + H(+)</text>
        <dbReference type="Rhea" id="RHEA:16825"/>
        <dbReference type="ChEBI" id="CHEBI:15378"/>
        <dbReference type="ChEBI" id="CHEBI:16704"/>
        <dbReference type="ChEBI" id="CHEBI:30616"/>
        <dbReference type="ChEBI" id="CHEBI:57865"/>
        <dbReference type="ChEBI" id="CHEBI:456216"/>
        <dbReference type="EC" id="2.7.1.48"/>
    </reaction>
</comment>
<evidence type="ECO:0000256" key="5">
    <source>
        <dbReference type="ARBA" id="ARBA00022777"/>
    </source>
</evidence>
<comment type="pathway">
    <text evidence="1 6">Pyrimidine metabolism; UMP biosynthesis via salvage pathway; UMP from uridine: step 1/1.</text>
</comment>
<organism evidence="9 10">
    <name type="scientific">Candida boidinii</name>
    <name type="common">Yeast</name>
    <dbReference type="NCBI Taxonomy" id="5477"/>
    <lineage>
        <taxon>Eukaryota</taxon>
        <taxon>Fungi</taxon>
        <taxon>Dikarya</taxon>
        <taxon>Ascomycota</taxon>
        <taxon>Saccharomycotina</taxon>
        <taxon>Pichiomycetes</taxon>
        <taxon>Pichiales</taxon>
        <taxon>Pichiaceae</taxon>
        <taxon>Ogataea</taxon>
        <taxon>Ogataea/Candida clade</taxon>
    </lineage>
</organism>
<comment type="caution">
    <text evidence="9">The sequence shown here is derived from an EMBL/GenBank/DDBJ whole genome shotgun (WGS) entry which is preliminary data.</text>
</comment>
<evidence type="ECO:0000313" key="10">
    <source>
        <dbReference type="Proteomes" id="UP001165120"/>
    </source>
</evidence>
<evidence type="ECO:0000259" key="8">
    <source>
        <dbReference type="Pfam" id="PF14681"/>
    </source>
</evidence>
<dbReference type="SUPFAM" id="SSF52540">
    <property type="entry name" value="P-loop containing nucleoside triphosphate hydrolases"/>
    <property type="match status" value="1"/>
</dbReference>
<dbReference type="Pfam" id="PF00485">
    <property type="entry name" value="PRK"/>
    <property type="match status" value="1"/>
</dbReference>
<dbReference type="SUPFAM" id="SSF53271">
    <property type="entry name" value="PRTase-like"/>
    <property type="match status" value="1"/>
</dbReference>
<dbReference type="FunFam" id="3.40.50.300:FF:000339">
    <property type="entry name" value="Uridine kinase"/>
    <property type="match status" value="1"/>
</dbReference>
<evidence type="ECO:0000313" key="9">
    <source>
        <dbReference type="EMBL" id="GME75352.1"/>
    </source>
</evidence>
<evidence type="ECO:0000259" key="7">
    <source>
        <dbReference type="Pfam" id="PF00485"/>
    </source>
</evidence>
<keyword evidence="10" id="KW-1185">Reference proteome</keyword>
<keyword evidence="5 6" id="KW-0418">Kinase</keyword>
<dbReference type="GO" id="GO:0005524">
    <property type="term" value="F:ATP binding"/>
    <property type="evidence" value="ECO:0007669"/>
    <property type="project" value="UniProtKB-KW"/>
</dbReference>
<dbReference type="PRINTS" id="PR00988">
    <property type="entry name" value="URIDINKINASE"/>
</dbReference>
<evidence type="ECO:0000256" key="2">
    <source>
        <dbReference type="ARBA" id="ARBA00004784"/>
    </source>
</evidence>
<dbReference type="NCBIfam" id="TIGR00235">
    <property type="entry name" value="udk"/>
    <property type="match status" value="1"/>
</dbReference>
<feature type="domain" description="Phosphoribosyltransferase" evidence="8">
    <location>
        <begin position="266"/>
        <end position="449"/>
    </location>
</feature>
<dbReference type="PANTHER" id="PTHR10285">
    <property type="entry name" value="URIDINE KINASE"/>
    <property type="match status" value="1"/>
</dbReference>
<feature type="domain" description="Phosphoribulokinase/uridine kinase" evidence="7">
    <location>
        <begin position="36"/>
        <end position="224"/>
    </location>
</feature>
<keyword evidence="6" id="KW-0067">ATP-binding</keyword>
<evidence type="ECO:0000256" key="1">
    <source>
        <dbReference type="ARBA" id="ARBA00004690"/>
    </source>
</evidence>
<dbReference type="InterPro" id="IPR029057">
    <property type="entry name" value="PRTase-like"/>
</dbReference>
<dbReference type="Gene3D" id="3.40.50.2020">
    <property type="match status" value="1"/>
</dbReference>
<dbReference type="GO" id="GO:0004849">
    <property type="term" value="F:uridine kinase activity"/>
    <property type="evidence" value="ECO:0007669"/>
    <property type="project" value="UniProtKB-EC"/>
</dbReference>
<comment type="similarity">
    <text evidence="6">Belongs to the uridine kinase family.</text>
</comment>
<reference evidence="9" key="1">
    <citation type="submission" date="2023-04" db="EMBL/GenBank/DDBJ databases">
        <title>Candida boidinii NBRC 10035.</title>
        <authorList>
            <person name="Ichikawa N."/>
            <person name="Sato H."/>
            <person name="Tonouchi N."/>
        </authorList>
    </citation>
    <scope>NUCLEOTIDE SEQUENCE</scope>
    <source>
        <strain evidence="9">NBRC 10035</strain>
    </source>
</reference>
<evidence type="ECO:0000256" key="6">
    <source>
        <dbReference type="RuleBase" id="RU003825"/>
    </source>
</evidence>
<dbReference type="EC" id="2.7.1.48" evidence="6"/>
<gene>
    <name evidence="9" type="ORF">Cboi02_000475300</name>
</gene>